<dbReference type="PANTHER" id="PTHR45784">
    <property type="entry name" value="C-TYPE LECTIN DOMAIN FAMILY 20 MEMBER A-RELATED"/>
    <property type="match status" value="1"/>
</dbReference>
<name>A0A3Q0RFV0_AMPCI</name>
<reference evidence="2" key="1">
    <citation type="submission" date="2025-08" db="UniProtKB">
        <authorList>
            <consortium name="Ensembl"/>
        </authorList>
    </citation>
    <scope>IDENTIFICATION</scope>
</reference>
<dbReference type="OMA" id="STDIAWI"/>
<dbReference type="SUPFAM" id="SSF56436">
    <property type="entry name" value="C-type lectin-like"/>
    <property type="match status" value="1"/>
</dbReference>
<dbReference type="Proteomes" id="UP000261340">
    <property type="component" value="Unplaced"/>
</dbReference>
<sequence length="133" mass="15326">PGRRPRTVTLNCFSSRHDTFSLILCFFLNSYMISESTNKYIPVTVPMSWSSAQSYCRETYTDLTSMRSLQEKEEIMKVTDQSEWWIGLYRDSWTWSDQTKSTLRMWAPTDPNGAGKDLCVGNLGTGNKRVTCK</sequence>
<dbReference type="InterPro" id="IPR001304">
    <property type="entry name" value="C-type_lectin-like"/>
</dbReference>
<dbReference type="Pfam" id="PF00059">
    <property type="entry name" value="Lectin_C"/>
    <property type="match status" value="1"/>
</dbReference>
<dbReference type="PANTHER" id="PTHR45784:SF3">
    <property type="entry name" value="C-TYPE LECTIN DOMAIN FAMILY 4 MEMBER K-LIKE-RELATED"/>
    <property type="match status" value="1"/>
</dbReference>
<dbReference type="InterPro" id="IPR016187">
    <property type="entry name" value="CTDL_fold"/>
</dbReference>
<dbReference type="Gene3D" id="3.10.100.10">
    <property type="entry name" value="Mannose-Binding Protein A, subunit A"/>
    <property type="match status" value="1"/>
</dbReference>
<evidence type="ECO:0000313" key="3">
    <source>
        <dbReference type="Proteomes" id="UP000261340"/>
    </source>
</evidence>
<organism evidence="2 3">
    <name type="scientific">Amphilophus citrinellus</name>
    <name type="common">Midas cichlid</name>
    <name type="synonym">Cichlasoma citrinellum</name>
    <dbReference type="NCBI Taxonomy" id="61819"/>
    <lineage>
        <taxon>Eukaryota</taxon>
        <taxon>Metazoa</taxon>
        <taxon>Chordata</taxon>
        <taxon>Craniata</taxon>
        <taxon>Vertebrata</taxon>
        <taxon>Euteleostomi</taxon>
        <taxon>Actinopterygii</taxon>
        <taxon>Neopterygii</taxon>
        <taxon>Teleostei</taxon>
        <taxon>Neoteleostei</taxon>
        <taxon>Acanthomorphata</taxon>
        <taxon>Ovalentaria</taxon>
        <taxon>Cichlomorphae</taxon>
        <taxon>Cichliformes</taxon>
        <taxon>Cichlidae</taxon>
        <taxon>New World cichlids</taxon>
        <taxon>Cichlasomatinae</taxon>
        <taxon>Heroini</taxon>
        <taxon>Amphilophus</taxon>
    </lineage>
</organism>
<dbReference type="Ensembl" id="ENSACIT00000008953.1">
    <property type="protein sequence ID" value="ENSACIP00000008693.1"/>
    <property type="gene ID" value="ENSACIG00000006807.1"/>
</dbReference>
<dbReference type="AlphaFoldDB" id="A0A3Q0RFV0"/>
<dbReference type="SMART" id="SM00034">
    <property type="entry name" value="CLECT"/>
    <property type="match status" value="1"/>
</dbReference>
<protein>
    <recommendedName>
        <fullName evidence="1">C-type lectin domain-containing protein</fullName>
    </recommendedName>
</protein>
<keyword evidence="3" id="KW-1185">Reference proteome</keyword>
<accession>A0A3Q0RFV0</accession>
<dbReference type="STRING" id="61819.ENSACIP00000008693"/>
<evidence type="ECO:0000313" key="2">
    <source>
        <dbReference type="Ensembl" id="ENSACIP00000008693.1"/>
    </source>
</evidence>
<feature type="domain" description="C-type lectin" evidence="1">
    <location>
        <begin position="40"/>
        <end position="133"/>
    </location>
</feature>
<reference evidence="2" key="2">
    <citation type="submission" date="2025-09" db="UniProtKB">
        <authorList>
            <consortium name="Ensembl"/>
        </authorList>
    </citation>
    <scope>IDENTIFICATION</scope>
</reference>
<evidence type="ECO:0000259" key="1">
    <source>
        <dbReference type="PROSITE" id="PS50041"/>
    </source>
</evidence>
<dbReference type="GeneTree" id="ENSGT01120000275947"/>
<dbReference type="InterPro" id="IPR016186">
    <property type="entry name" value="C-type_lectin-like/link_sf"/>
</dbReference>
<proteinExistence type="predicted"/>
<dbReference type="PROSITE" id="PS50041">
    <property type="entry name" value="C_TYPE_LECTIN_2"/>
    <property type="match status" value="1"/>
</dbReference>